<comment type="caution">
    <text evidence="1">The sequence shown here is derived from an EMBL/GenBank/DDBJ whole genome shotgun (WGS) entry which is preliminary data.</text>
</comment>
<evidence type="ECO:0000313" key="2">
    <source>
        <dbReference type="Proteomes" id="UP000231366"/>
    </source>
</evidence>
<proteinExistence type="predicted"/>
<evidence type="ECO:0000313" key="1">
    <source>
        <dbReference type="EMBL" id="PJB29671.1"/>
    </source>
</evidence>
<name>A0A2M8AU13_9BACT</name>
<accession>A0A2M8AU13</accession>
<dbReference type="AlphaFoldDB" id="A0A2M8AU13"/>
<dbReference type="EMBL" id="PFUI01000116">
    <property type="protein sequence ID" value="PJB29671.1"/>
    <property type="molecule type" value="Genomic_DNA"/>
</dbReference>
<protein>
    <submittedName>
        <fullName evidence="1">Uncharacterized protein</fullName>
    </submittedName>
</protein>
<reference evidence="2" key="1">
    <citation type="submission" date="2017-09" db="EMBL/GenBank/DDBJ databases">
        <title>Depth-based differentiation of microbial function through sediment-hosted aquifers and enrichment of novel symbionts in the deep terrestrial subsurface.</title>
        <authorList>
            <person name="Probst A.J."/>
            <person name="Ladd B."/>
            <person name="Jarett J.K."/>
            <person name="Geller-Mcgrath D.E."/>
            <person name="Sieber C.M.K."/>
            <person name="Emerson J.B."/>
            <person name="Anantharaman K."/>
            <person name="Thomas B.C."/>
            <person name="Malmstrom R."/>
            <person name="Stieglmeier M."/>
            <person name="Klingl A."/>
            <person name="Woyke T."/>
            <person name="Ryan C.M."/>
            <person name="Banfield J.F."/>
        </authorList>
    </citation>
    <scope>NUCLEOTIDE SEQUENCE [LARGE SCALE GENOMIC DNA]</scope>
</reference>
<gene>
    <name evidence="1" type="ORF">CO110_04545</name>
</gene>
<organism evidence="1 2">
    <name type="scientific">Candidatus Desantisbacteria bacterium CG_4_9_14_3_um_filter_40_11</name>
    <dbReference type="NCBI Taxonomy" id="1974546"/>
    <lineage>
        <taxon>Bacteria</taxon>
        <taxon>Candidatus Desantisiibacteriota</taxon>
    </lineage>
</organism>
<dbReference type="Proteomes" id="UP000231366">
    <property type="component" value="Unassembled WGS sequence"/>
</dbReference>
<sequence length="84" mass="10052">MKKVVLAILFSVVLLVTVPFVDVKAQDKVDSRTVELEKRRLEEHLDKCDRFDRRLRKVCRDKYEAKLKQLSDDPEYYFYKKGAE</sequence>